<dbReference type="InterPro" id="IPR013154">
    <property type="entry name" value="ADH-like_N"/>
</dbReference>
<reference evidence="8" key="2">
    <citation type="submission" date="2020-11" db="EMBL/GenBank/DDBJ databases">
        <authorList>
            <person name="Cecchin M."/>
            <person name="Marcolungo L."/>
            <person name="Rossato M."/>
            <person name="Girolomoni L."/>
            <person name="Cosentino E."/>
            <person name="Cuine S."/>
            <person name="Li-Beisson Y."/>
            <person name="Delledonne M."/>
            <person name="Ballottari M."/>
        </authorList>
    </citation>
    <scope>NUCLEOTIDE SEQUENCE</scope>
    <source>
        <strain evidence="8">211/11P</strain>
        <tissue evidence="8">Whole cell</tissue>
    </source>
</reference>
<dbReference type="GO" id="GO:0016491">
    <property type="term" value="F:oxidoreductase activity"/>
    <property type="evidence" value="ECO:0007669"/>
    <property type="project" value="UniProtKB-KW"/>
</dbReference>
<evidence type="ECO:0000259" key="7">
    <source>
        <dbReference type="Pfam" id="PF08240"/>
    </source>
</evidence>
<evidence type="ECO:0000256" key="5">
    <source>
        <dbReference type="RuleBase" id="RU361277"/>
    </source>
</evidence>
<dbReference type="EMBL" id="SIDB01000001">
    <property type="protein sequence ID" value="KAI3438081.1"/>
    <property type="molecule type" value="Genomic_DNA"/>
</dbReference>
<evidence type="ECO:0000313" key="8">
    <source>
        <dbReference type="EMBL" id="KAI3438081.1"/>
    </source>
</evidence>
<dbReference type="Gene3D" id="3.90.180.10">
    <property type="entry name" value="Medium-chain alcohol dehydrogenases, catalytic domain"/>
    <property type="match status" value="1"/>
</dbReference>
<evidence type="ECO:0000313" key="9">
    <source>
        <dbReference type="Proteomes" id="UP001055712"/>
    </source>
</evidence>
<proteinExistence type="inferred from homology"/>
<gene>
    <name evidence="8" type="ORF">D9Q98_000523</name>
</gene>
<feature type="domain" description="Alcohol dehydrogenase-like C-terminal" evidence="6">
    <location>
        <begin position="207"/>
        <end position="322"/>
    </location>
</feature>
<organism evidence="8 9">
    <name type="scientific">Chlorella vulgaris</name>
    <name type="common">Green alga</name>
    <dbReference type="NCBI Taxonomy" id="3077"/>
    <lineage>
        <taxon>Eukaryota</taxon>
        <taxon>Viridiplantae</taxon>
        <taxon>Chlorophyta</taxon>
        <taxon>core chlorophytes</taxon>
        <taxon>Trebouxiophyceae</taxon>
        <taxon>Chlorellales</taxon>
        <taxon>Chlorellaceae</taxon>
        <taxon>Chlorella clade</taxon>
        <taxon>Chlorella</taxon>
    </lineage>
</organism>
<dbReference type="SUPFAM" id="SSF51735">
    <property type="entry name" value="NAD(P)-binding Rossmann-fold domains"/>
    <property type="match status" value="1"/>
</dbReference>
<dbReference type="CDD" id="cd08284">
    <property type="entry name" value="FDH_like_2"/>
    <property type="match status" value="1"/>
</dbReference>
<evidence type="ECO:0000256" key="2">
    <source>
        <dbReference type="ARBA" id="ARBA00022723"/>
    </source>
</evidence>
<keyword evidence="3 5" id="KW-0862">Zinc</keyword>
<evidence type="ECO:0000256" key="4">
    <source>
        <dbReference type="ARBA" id="ARBA00023002"/>
    </source>
</evidence>
<dbReference type="InterPro" id="IPR036291">
    <property type="entry name" value="NAD(P)-bd_dom_sf"/>
</dbReference>
<reference evidence="8" key="1">
    <citation type="journal article" date="2019" name="Plant J.">
        <title>Chlorella vulgaris genome assembly and annotation reveals the molecular basis for metabolic acclimation to high light conditions.</title>
        <authorList>
            <person name="Cecchin M."/>
            <person name="Marcolungo L."/>
            <person name="Rossato M."/>
            <person name="Girolomoni L."/>
            <person name="Cosentino E."/>
            <person name="Cuine S."/>
            <person name="Li-Beisson Y."/>
            <person name="Delledonne M."/>
            <person name="Ballottari M."/>
        </authorList>
    </citation>
    <scope>NUCLEOTIDE SEQUENCE</scope>
    <source>
        <strain evidence="8">211/11P</strain>
    </source>
</reference>
<keyword evidence="4" id="KW-0560">Oxidoreductase</keyword>
<evidence type="ECO:0000256" key="1">
    <source>
        <dbReference type="ARBA" id="ARBA00001947"/>
    </source>
</evidence>
<dbReference type="Pfam" id="PF00107">
    <property type="entry name" value="ADH_zinc_N"/>
    <property type="match status" value="1"/>
</dbReference>
<dbReference type="InterPro" id="IPR011032">
    <property type="entry name" value="GroES-like_sf"/>
</dbReference>
<dbReference type="PROSITE" id="PS00059">
    <property type="entry name" value="ADH_ZINC"/>
    <property type="match status" value="1"/>
</dbReference>
<evidence type="ECO:0000259" key="6">
    <source>
        <dbReference type="Pfam" id="PF00107"/>
    </source>
</evidence>
<keyword evidence="9" id="KW-1185">Reference proteome</keyword>
<comment type="similarity">
    <text evidence="5">Belongs to the zinc-containing alcohol dehydrogenase family.</text>
</comment>
<dbReference type="PANTHER" id="PTHR42813:SF2">
    <property type="entry name" value="DEHYDROGENASE, ZINC-CONTAINING, PUTATIVE (AFU_ORTHOLOGUE AFUA_2G02810)-RELATED"/>
    <property type="match status" value="1"/>
</dbReference>
<name>A0A9D4TYB0_CHLVU</name>
<dbReference type="InterPro" id="IPR002328">
    <property type="entry name" value="ADH_Zn_CS"/>
</dbReference>
<accession>A0A9D4TYB0</accession>
<dbReference type="SUPFAM" id="SSF50129">
    <property type="entry name" value="GroES-like"/>
    <property type="match status" value="1"/>
</dbReference>
<dbReference type="Gene3D" id="3.40.50.720">
    <property type="entry name" value="NAD(P)-binding Rossmann-like Domain"/>
    <property type="match status" value="1"/>
</dbReference>
<comment type="cofactor">
    <cofactor evidence="1 5">
        <name>Zn(2+)</name>
        <dbReference type="ChEBI" id="CHEBI:29105"/>
    </cofactor>
</comment>
<dbReference type="GO" id="GO:0008270">
    <property type="term" value="F:zinc ion binding"/>
    <property type="evidence" value="ECO:0007669"/>
    <property type="project" value="InterPro"/>
</dbReference>
<feature type="domain" description="Alcohol dehydrogenase-like N-terminal" evidence="7">
    <location>
        <begin position="32"/>
        <end position="143"/>
    </location>
</feature>
<evidence type="ECO:0000256" key="3">
    <source>
        <dbReference type="ARBA" id="ARBA00022833"/>
    </source>
</evidence>
<evidence type="ECO:0008006" key="10">
    <source>
        <dbReference type="Google" id="ProtNLM"/>
    </source>
</evidence>
<dbReference type="OrthoDB" id="256333at2759"/>
<dbReference type="Pfam" id="PF08240">
    <property type="entry name" value="ADH_N"/>
    <property type="match status" value="1"/>
</dbReference>
<dbReference type="InterPro" id="IPR013149">
    <property type="entry name" value="ADH-like_C"/>
</dbReference>
<dbReference type="PANTHER" id="PTHR42813">
    <property type="entry name" value="ZINC-TYPE ALCOHOL DEHYDROGENASE-LIKE"/>
    <property type="match status" value="1"/>
</dbReference>
<sequence length="384" mass="40354">MEVPELMDALTFQGKTCIEFQRVTTPKLQETTDAIVRVDLCGLCGSDLHPYHCREEGLDTGCVMGHELVGCVVQAGDGVQYFKPGDRVMSPFTASCGACFYCKQGLTARCEKSQIYGWLQGGKGLHGAQAQFVRVPMADSTLVAVPPDVSDEEALLLGDILSTGYFCAESAGIAQLAARAAAGAEPSIADGPSKAAGPVVAVVGCGPVALLAILSARELGAGTIYAVDSVPERLAMAERFGAVAVNRGRQDPLAVVRGATGGRGADAVLEIVGSPSALRLAFDLARPGATVSSVGCHTDATFPFSPVDGYNKNITYRSGRCSARHYMDLLLPIIKRQDFTAVITHRLPLADGAHAYRMFDSKEAGCIKVVMRPWPGTEGTTAAV</sequence>
<comment type="caution">
    <text evidence="8">The sequence shown here is derived from an EMBL/GenBank/DDBJ whole genome shotgun (WGS) entry which is preliminary data.</text>
</comment>
<protein>
    <recommendedName>
        <fullName evidence="10">Alcohol dehydrogenase</fullName>
    </recommendedName>
</protein>
<keyword evidence="2 5" id="KW-0479">Metal-binding</keyword>
<dbReference type="AlphaFoldDB" id="A0A9D4TYB0"/>
<dbReference type="Proteomes" id="UP001055712">
    <property type="component" value="Unassembled WGS sequence"/>
</dbReference>